<dbReference type="Pfam" id="PF00665">
    <property type="entry name" value="rve"/>
    <property type="match status" value="1"/>
</dbReference>
<dbReference type="GO" id="GO:0004519">
    <property type="term" value="F:endonuclease activity"/>
    <property type="evidence" value="ECO:0007669"/>
    <property type="project" value="UniProtKB-KW"/>
</dbReference>
<keyword evidence="2" id="KW-0548">Nucleotidyltransferase</keyword>
<dbReference type="PROSITE" id="PS50994">
    <property type="entry name" value="INTEGRASE"/>
    <property type="match status" value="1"/>
</dbReference>
<organism evidence="11 12">
    <name type="scientific">Mytilus edulis</name>
    <name type="common">Blue mussel</name>
    <dbReference type="NCBI Taxonomy" id="6550"/>
    <lineage>
        <taxon>Eukaryota</taxon>
        <taxon>Metazoa</taxon>
        <taxon>Spiralia</taxon>
        <taxon>Lophotrochozoa</taxon>
        <taxon>Mollusca</taxon>
        <taxon>Bivalvia</taxon>
        <taxon>Autobranchia</taxon>
        <taxon>Pteriomorphia</taxon>
        <taxon>Mytilida</taxon>
        <taxon>Mytiloidea</taxon>
        <taxon>Mytilidae</taxon>
        <taxon>Mytilinae</taxon>
        <taxon>Mytilus</taxon>
    </lineage>
</organism>
<dbReference type="SUPFAM" id="SSF57756">
    <property type="entry name" value="Retrovirus zinc finger-like domains"/>
    <property type="match status" value="1"/>
</dbReference>
<dbReference type="GO" id="GO:0003676">
    <property type="term" value="F:nucleic acid binding"/>
    <property type="evidence" value="ECO:0007669"/>
    <property type="project" value="InterPro"/>
</dbReference>
<keyword evidence="4" id="KW-0255">Endonuclease</keyword>
<keyword evidence="1" id="KW-0808">Transferase</keyword>
<dbReference type="InterPro" id="IPR001878">
    <property type="entry name" value="Znf_CCHC"/>
</dbReference>
<gene>
    <name evidence="11" type="ORF">MEDL_17247</name>
</gene>
<evidence type="ECO:0000256" key="2">
    <source>
        <dbReference type="ARBA" id="ARBA00022695"/>
    </source>
</evidence>
<dbReference type="InterPro" id="IPR001584">
    <property type="entry name" value="Integrase_cat-core"/>
</dbReference>
<accession>A0A8S3R110</accession>
<keyword evidence="3" id="KW-0540">Nuclease</keyword>
<dbReference type="PROSITE" id="PS50158">
    <property type="entry name" value="ZF_CCHC"/>
    <property type="match status" value="1"/>
</dbReference>
<dbReference type="FunFam" id="1.10.340.70:FF:000001">
    <property type="entry name" value="Retrovirus-related Pol polyprotein from transposon gypsy-like Protein"/>
    <property type="match status" value="1"/>
</dbReference>
<dbReference type="SUPFAM" id="SSF56672">
    <property type="entry name" value="DNA/RNA polymerases"/>
    <property type="match status" value="1"/>
</dbReference>
<dbReference type="PROSITE" id="PS00141">
    <property type="entry name" value="ASP_PROTEASE"/>
    <property type="match status" value="1"/>
</dbReference>
<keyword evidence="5" id="KW-0378">Hydrolase</keyword>
<dbReference type="PANTHER" id="PTHR37984:SF15">
    <property type="entry name" value="INTEGRASE CATALYTIC DOMAIN-CONTAINING PROTEIN"/>
    <property type="match status" value="1"/>
</dbReference>
<dbReference type="Gene3D" id="3.30.420.10">
    <property type="entry name" value="Ribonuclease H-like superfamily/Ribonuclease H"/>
    <property type="match status" value="1"/>
</dbReference>
<feature type="domain" description="CCHC-type" evidence="9">
    <location>
        <begin position="464"/>
        <end position="479"/>
    </location>
</feature>
<evidence type="ECO:0000259" key="10">
    <source>
        <dbReference type="PROSITE" id="PS50994"/>
    </source>
</evidence>
<dbReference type="GO" id="GO:0006508">
    <property type="term" value="P:proteolysis"/>
    <property type="evidence" value="ECO:0007669"/>
    <property type="project" value="InterPro"/>
</dbReference>
<evidence type="ECO:0000256" key="8">
    <source>
        <dbReference type="SAM" id="MobiDB-lite"/>
    </source>
</evidence>
<dbReference type="GO" id="GO:0003964">
    <property type="term" value="F:RNA-directed DNA polymerase activity"/>
    <property type="evidence" value="ECO:0007669"/>
    <property type="project" value="UniProtKB-KW"/>
</dbReference>
<keyword evidence="7" id="KW-0863">Zinc-finger</keyword>
<evidence type="ECO:0000256" key="3">
    <source>
        <dbReference type="ARBA" id="ARBA00022722"/>
    </source>
</evidence>
<evidence type="ECO:0000313" key="12">
    <source>
        <dbReference type="Proteomes" id="UP000683360"/>
    </source>
</evidence>
<evidence type="ECO:0008006" key="13">
    <source>
        <dbReference type="Google" id="ProtNLM"/>
    </source>
</evidence>
<feature type="region of interest" description="Disordered" evidence="8">
    <location>
        <begin position="129"/>
        <end position="173"/>
    </location>
</feature>
<dbReference type="Pfam" id="PF22938">
    <property type="entry name" value="Integrase_p58_C"/>
    <property type="match status" value="1"/>
</dbReference>
<proteinExistence type="predicted"/>
<evidence type="ECO:0000256" key="6">
    <source>
        <dbReference type="ARBA" id="ARBA00022918"/>
    </source>
</evidence>
<evidence type="ECO:0000313" key="11">
    <source>
        <dbReference type="EMBL" id="CAG2202692.1"/>
    </source>
</evidence>
<dbReference type="InterPro" id="IPR001969">
    <property type="entry name" value="Aspartic_peptidase_AS"/>
</dbReference>
<keyword evidence="6" id="KW-0695">RNA-directed DNA polymerase</keyword>
<dbReference type="Proteomes" id="UP000683360">
    <property type="component" value="Unassembled WGS sequence"/>
</dbReference>
<dbReference type="SMART" id="SM00343">
    <property type="entry name" value="ZnF_C2HC"/>
    <property type="match status" value="1"/>
</dbReference>
<dbReference type="InterPro" id="IPR036397">
    <property type="entry name" value="RNaseH_sf"/>
</dbReference>
<evidence type="ECO:0000259" key="9">
    <source>
        <dbReference type="PROSITE" id="PS50158"/>
    </source>
</evidence>
<keyword evidence="12" id="KW-1185">Reference proteome</keyword>
<feature type="region of interest" description="Disordered" evidence="8">
    <location>
        <begin position="378"/>
        <end position="409"/>
    </location>
</feature>
<feature type="region of interest" description="Disordered" evidence="8">
    <location>
        <begin position="50"/>
        <end position="70"/>
    </location>
</feature>
<evidence type="ECO:0000256" key="1">
    <source>
        <dbReference type="ARBA" id="ARBA00022679"/>
    </source>
</evidence>
<dbReference type="PANTHER" id="PTHR37984">
    <property type="entry name" value="PROTEIN CBG26694"/>
    <property type="match status" value="1"/>
</dbReference>
<dbReference type="SUPFAM" id="SSF50630">
    <property type="entry name" value="Acid proteases"/>
    <property type="match status" value="1"/>
</dbReference>
<dbReference type="Gene3D" id="4.10.60.10">
    <property type="entry name" value="Zinc finger, CCHC-type"/>
    <property type="match status" value="1"/>
</dbReference>
<evidence type="ECO:0000256" key="5">
    <source>
        <dbReference type="ARBA" id="ARBA00022801"/>
    </source>
</evidence>
<sequence length="1562" mass="177619">MVRRKTQAPATDTEYSDDFDEYITEQCDTEYDLTSGQSDYEHEDETVIFRPKPSTSSAVKHSKPVQQTQRKSLRLLQKKQINKAHETDMPSQQMNQGDSIEMGGLNKNVFVDMTTQIVSAVLTALQGNASPMAKSHTDKTPNPRIKSRRSKMRSITLDTDSSSESSDSESSLSATSSIATSQIFKSRSKPKSGQNVKLPAFTGNEKWEVWLNRFQAVARLNDWDDNEKLRELIPRLQGEAGDFVFDQLPSKTLDKYTKLIKELRNRFGVIESSRTYKLQFSRRRQLSGETPEKFASELKRLYDKAYKNRDFKTRQEDLLQRFLLGLQDYKARIHIELNKDPQTIEEAVHEVITYSETMKNPNPDENNKKTVRQVKKNFGQLNGKKTTDDSKPNPIPNSDNAEVTEQKSKTLTIKEDELKSLFDRMFECKQSEIQNKQFTKPNPSQMPHQGYNNQNNGPRGPLICFRCGQQGHMARNCTNNPKRNDKMDMKPPPPFNPPWAQNRPNFDQRGAYSYNGPPSQDFGTPKVINKEVKFTVGIDSSDVKDDRSLVKNNCSQEKEKSLDVTNEESFIPESDEEVEISSNVKDETPQSNKLDIIGRQVVRCDGVYIDGSIQGVKVTFTADTGAARTVISTRIFKKIPHSDRPKLEKSSTLASANGQPLVEKGKAIFNLELGNLSLAKELVVAEIEDEVLLGLDILMKGEMGPADIKLTEGVILLNGVTIPCIQIGQPEPVRKVRAADNFIIPPQSEILIDVFVDKTENDPISPPQDYLIEPSPKFIESHPVMMASSLVDICHDVTNKVRLINPFDQEVQINQDTVVGLAEKVEDQPIILFSSENTKDSTNFDSVRRIKLESNPVTWQTNEDLYTEASEGRSESEHEAIANLLHKYTTAFSAHETDLGLTHLTEHSIDTGDARPIKQAPRRVPLAFAEEERKIVTQMLDQGVIEHSCSPWASPLLLIRKKNGKIRPAVDYRKINSKTVSDAFPLPRIQDCLDAVSGANLFSVFDLISGFHQIPVKLEDRPKTAFTTKCHNPRECDCSQVDNLEFLKCGPCKKCHKRAIDMDSSLVNLSEMLNQTIAGQNKDDPVPSNEIITAPICMVKTRQQKDQNIWTPWEGGHSETKLRKMQENDPDLGPLLKWKKSGQRPTKSDIQQNSAATRHYWHIWDSIVLINGLLYKNFSRRDGVEDHTQFLVPFLLKKEILENMHNSILSGHLGKKKTKAKLSQRYFWYEMREDIDIWISQCDICSANKHSHKSARAPLGTMPVGAPLDRLATDFLGPLPTTPRGNKFILTVTDYFTKWVEVFPVKDQTAVVCAQLILNEVICRFGSPLAIHSDQGRAYESQIFQELCQILEIRKTRTSPRNPKCNGQTERFNRSILSMIKSYLRGEQTNWDMNLGCLAGAYRASPNESTCLTPNILMLGREVRLPYDLLHKGHPLDPNEAETSWGSHALKIKERMQRAHCVARKHLEVTCKRRKDFYDNKTNLHVYKVSDKVWYRNEIKREGICPKLQPLFIGPCLVTQKINDLNYEIQIDAHTKRKVVNHDKLKPYNGQSHPKWIKKFKH</sequence>
<dbReference type="Gene3D" id="2.40.70.10">
    <property type="entry name" value="Acid Proteases"/>
    <property type="match status" value="1"/>
</dbReference>
<dbReference type="Pfam" id="PF17921">
    <property type="entry name" value="Integrase_H2C2"/>
    <property type="match status" value="1"/>
</dbReference>
<dbReference type="GO" id="GO:0015074">
    <property type="term" value="P:DNA integration"/>
    <property type="evidence" value="ECO:0007669"/>
    <property type="project" value="InterPro"/>
</dbReference>
<dbReference type="CDD" id="cd01647">
    <property type="entry name" value="RT_LTR"/>
    <property type="match status" value="1"/>
</dbReference>
<name>A0A8S3R110_MYTED</name>
<feature type="compositionally biased region" description="Polar residues" evidence="8">
    <location>
        <begin position="53"/>
        <end position="70"/>
    </location>
</feature>
<dbReference type="GO" id="GO:0008270">
    <property type="term" value="F:zinc ion binding"/>
    <property type="evidence" value="ECO:0007669"/>
    <property type="project" value="UniProtKB-KW"/>
</dbReference>
<dbReference type="InterPro" id="IPR054465">
    <property type="entry name" value="Integrase_p58-like_C"/>
</dbReference>
<dbReference type="Gene3D" id="1.10.340.70">
    <property type="match status" value="1"/>
</dbReference>
<feature type="region of interest" description="Disordered" evidence="8">
    <location>
        <begin position="1"/>
        <end position="21"/>
    </location>
</feature>
<dbReference type="Pfam" id="PF00078">
    <property type="entry name" value="RVT_1"/>
    <property type="match status" value="1"/>
</dbReference>
<feature type="compositionally biased region" description="Low complexity" evidence="8">
    <location>
        <begin position="153"/>
        <end position="173"/>
    </location>
</feature>
<dbReference type="Pfam" id="PF00098">
    <property type="entry name" value="zf-CCHC"/>
    <property type="match status" value="1"/>
</dbReference>
<keyword evidence="7" id="KW-0479">Metal-binding</keyword>
<dbReference type="Gene3D" id="3.10.10.10">
    <property type="entry name" value="HIV Type 1 Reverse Transcriptase, subunit A, domain 1"/>
    <property type="match status" value="1"/>
</dbReference>
<dbReference type="InterPro" id="IPR041588">
    <property type="entry name" value="Integrase_H2C2"/>
</dbReference>
<evidence type="ECO:0000256" key="4">
    <source>
        <dbReference type="ARBA" id="ARBA00022759"/>
    </source>
</evidence>
<dbReference type="InterPro" id="IPR050951">
    <property type="entry name" value="Retrovirus_Pol_polyprotein"/>
</dbReference>
<keyword evidence="7" id="KW-0862">Zinc</keyword>
<dbReference type="EMBL" id="CAJPWZ010000895">
    <property type="protein sequence ID" value="CAG2202692.1"/>
    <property type="molecule type" value="Genomic_DNA"/>
</dbReference>
<dbReference type="GO" id="GO:0004190">
    <property type="term" value="F:aspartic-type endopeptidase activity"/>
    <property type="evidence" value="ECO:0007669"/>
    <property type="project" value="InterPro"/>
</dbReference>
<dbReference type="Pfam" id="PF13975">
    <property type="entry name" value="gag-asp_proteas"/>
    <property type="match status" value="1"/>
</dbReference>
<dbReference type="SUPFAM" id="SSF53098">
    <property type="entry name" value="Ribonuclease H-like"/>
    <property type="match status" value="1"/>
</dbReference>
<evidence type="ECO:0000256" key="7">
    <source>
        <dbReference type="PROSITE-ProRule" id="PRU00047"/>
    </source>
</evidence>
<dbReference type="InterPro" id="IPR021109">
    <property type="entry name" value="Peptidase_aspartic_dom_sf"/>
</dbReference>
<dbReference type="InterPro" id="IPR036875">
    <property type="entry name" value="Znf_CCHC_sf"/>
</dbReference>
<dbReference type="Pfam" id="PF14893">
    <property type="entry name" value="PNMA"/>
    <property type="match status" value="1"/>
</dbReference>
<dbReference type="InterPro" id="IPR043502">
    <property type="entry name" value="DNA/RNA_pol_sf"/>
</dbReference>
<dbReference type="InterPro" id="IPR000477">
    <property type="entry name" value="RT_dom"/>
</dbReference>
<dbReference type="FunFam" id="3.30.420.10:FF:000032">
    <property type="entry name" value="Retrovirus-related Pol polyprotein from transposon 297-like Protein"/>
    <property type="match status" value="1"/>
</dbReference>
<dbReference type="OrthoDB" id="7686632at2759"/>
<dbReference type="InterPro" id="IPR012337">
    <property type="entry name" value="RNaseH-like_sf"/>
</dbReference>
<feature type="domain" description="Integrase catalytic" evidence="10">
    <location>
        <begin position="1259"/>
        <end position="1422"/>
    </location>
</feature>
<reference evidence="11" key="1">
    <citation type="submission" date="2021-03" db="EMBL/GenBank/DDBJ databases">
        <authorList>
            <person name="Bekaert M."/>
        </authorList>
    </citation>
    <scope>NUCLEOTIDE SEQUENCE</scope>
</reference>
<protein>
    <recommendedName>
        <fullName evidence="13">Endonuclease</fullName>
    </recommendedName>
</protein>
<feature type="region of interest" description="Disordered" evidence="8">
    <location>
        <begin position="1127"/>
        <end position="1151"/>
    </location>
</feature>
<comment type="caution">
    <text evidence="11">The sequence shown here is derived from an EMBL/GenBank/DDBJ whole genome shotgun (WGS) entry which is preliminary data.</text>
</comment>
<dbReference type="InterPro" id="IPR048270">
    <property type="entry name" value="PNMA_C"/>
</dbReference>